<dbReference type="SUPFAM" id="SSF51182">
    <property type="entry name" value="RmlC-like cupins"/>
    <property type="match status" value="1"/>
</dbReference>
<dbReference type="RefSeq" id="WP_084388108.1">
    <property type="nucleotide sequence ID" value="NZ_CP043420.1"/>
</dbReference>
<dbReference type="PANTHER" id="PTHR36448">
    <property type="entry name" value="BLR7373 PROTEIN"/>
    <property type="match status" value="1"/>
</dbReference>
<gene>
    <name evidence="2" type="ORF">FY550_12750</name>
</gene>
<dbReference type="OrthoDB" id="9791759at2"/>
<dbReference type="AlphaFoldDB" id="A0A5C1A190"/>
<reference evidence="2 3" key="1">
    <citation type="submission" date="2019-08" db="EMBL/GenBank/DDBJ databases">
        <title>Complete genome sequence of Kushneria sp. YCWA18, a halophilic phosphate-solubilizing bacterium isolated from Daqiao saltern in China.</title>
        <authorList>
            <person name="Du G.-X."/>
            <person name="Qu L.-Y."/>
        </authorList>
    </citation>
    <scope>NUCLEOTIDE SEQUENCE [LARGE SCALE GENOMIC DNA]</scope>
    <source>
        <strain evidence="2 3">YCWA18</strain>
    </source>
</reference>
<dbReference type="PANTHER" id="PTHR36448:SF2">
    <property type="entry name" value="CUPIN TYPE-1 DOMAIN-CONTAINING PROTEIN"/>
    <property type="match status" value="1"/>
</dbReference>
<dbReference type="EMBL" id="CP043420">
    <property type="protein sequence ID" value="QEL11918.1"/>
    <property type="molecule type" value="Genomic_DNA"/>
</dbReference>
<dbReference type="Gene3D" id="2.60.120.10">
    <property type="entry name" value="Jelly Rolls"/>
    <property type="match status" value="1"/>
</dbReference>
<dbReference type="CDD" id="cd02219">
    <property type="entry name" value="cupin_YjlB-like"/>
    <property type="match status" value="1"/>
</dbReference>
<dbReference type="KEGG" id="kuy:FY550_12750"/>
<name>A0A5C1A190_9GAMM</name>
<feature type="region of interest" description="Disordered" evidence="1">
    <location>
        <begin position="1"/>
        <end position="23"/>
    </location>
</feature>
<dbReference type="InterPro" id="IPR014710">
    <property type="entry name" value="RmlC-like_jellyroll"/>
</dbReference>
<dbReference type="InterPro" id="IPR047121">
    <property type="entry name" value="YjiB-like"/>
</dbReference>
<sequence length="180" mass="19676">MAARSDATPWQEQSPAILTFDDDGRTPNNRLPVLLYRPAWSPDAGEALALQLEALFNANDWPAQWRGGVFAFHHYHSLSHEVLGIFQGSAMLMLGGESGERVTVSAGEVVVLPAGVGHCRLEASDDFTLTAGYPPGQQDWDLCRSGEADITAARQRIDRVGRPLSDPLMGPDDGLVHYWH</sequence>
<proteinExistence type="predicted"/>
<organism evidence="2 3">
    <name type="scientific">Kushneria phosphatilytica</name>
    <dbReference type="NCBI Taxonomy" id="657387"/>
    <lineage>
        <taxon>Bacteria</taxon>
        <taxon>Pseudomonadati</taxon>
        <taxon>Pseudomonadota</taxon>
        <taxon>Gammaproteobacteria</taxon>
        <taxon>Oceanospirillales</taxon>
        <taxon>Halomonadaceae</taxon>
        <taxon>Kushneria</taxon>
    </lineage>
</organism>
<accession>A0A5C1A190</accession>
<evidence type="ECO:0000256" key="1">
    <source>
        <dbReference type="SAM" id="MobiDB-lite"/>
    </source>
</evidence>
<dbReference type="PIRSF" id="PIRSF019307">
    <property type="entry name" value="UCP019307"/>
    <property type="match status" value="1"/>
</dbReference>
<dbReference type="InterPro" id="IPR011051">
    <property type="entry name" value="RmlC_Cupin_sf"/>
</dbReference>
<dbReference type="Proteomes" id="UP000322553">
    <property type="component" value="Chromosome"/>
</dbReference>
<keyword evidence="3" id="KW-1185">Reference proteome</keyword>
<protein>
    <submittedName>
        <fullName evidence="2">Cupin</fullName>
    </submittedName>
</protein>
<evidence type="ECO:0000313" key="2">
    <source>
        <dbReference type="EMBL" id="QEL11918.1"/>
    </source>
</evidence>
<evidence type="ECO:0000313" key="3">
    <source>
        <dbReference type="Proteomes" id="UP000322553"/>
    </source>
</evidence>
<dbReference type="InterPro" id="IPR014500">
    <property type="entry name" value="UCP019307_cupin"/>
</dbReference>